<protein>
    <recommendedName>
        <fullName evidence="2">DNA polymerase IV</fullName>
        <shortName evidence="2">Pol IV</shortName>
        <ecNumber evidence="2">2.7.7.7</ecNumber>
    </recommendedName>
</protein>
<keyword evidence="2" id="KW-0515">Mutator protein</keyword>
<dbReference type="PANTHER" id="PTHR11076">
    <property type="entry name" value="DNA REPAIR POLYMERASE UMUC / TRANSFERASE FAMILY MEMBER"/>
    <property type="match status" value="1"/>
</dbReference>
<dbReference type="InterPro" id="IPR017961">
    <property type="entry name" value="DNA_pol_Y-fam_little_finger"/>
</dbReference>
<feature type="site" description="Substrate discrimination" evidence="2">
    <location>
        <position position="29"/>
    </location>
</feature>
<keyword evidence="2" id="KW-0963">Cytoplasm</keyword>
<evidence type="ECO:0000313" key="5">
    <source>
        <dbReference type="EMBL" id="MFC3959947.1"/>
    </source>
</evidence>
<dbReference type="EC" id="2.7.7.7" evidence="2"/>
<dbReference type="InterPro" id="IPR043128">
    <property type="entry name" value="Rev_trsase/Diguanyl_cyclase"/>
</dbReference>
<dbReference type="Pfam" id="PF00817">
    <property type="entry name" value="IMS"/>
    <property type="match status" value="1"/>
</dbReference>
<dbReference type="Gene3D" id="3.30.1490.100">
    <property type="entry name" value="DNA polymerase, Y-family, little finger domain"/>
    <property type="match status" value="1"/>
</dbReference>
<evidence type="ECO:0000259" key="4">
    <source>
        <dbReference type="PROSITE" id="PS50173"/>
    </source>
</evidence>
<keyword evidence="2" id="KW-0235">DNA replication</keyword>
<dbReference type="Gene3D" id="1.10.150.20">
    <property type="entry name" value="5' to 3' exonuclease, C-terminal subdomain"/>
    <property type="match status" value="1"/>
</dbReference>
<comment type="similarity">
    <text evidence="1 2">Belongs to the DNA polymerase type-Y family.</text>
</comment>
<keyword evidence="2" id="KW-0227">DNA damage</keyword>
<organism evidence="5 6">
    <name type="scientific">Halovivax cerinus</name>
    <dbReference type="NCBI Taxonomy" id="1487865"/>
    <lineage>
        <taxon>Archaea</taxon>
        <taxon>Methanobacteriati</taxon>
        <taxon>Methanobacteriota</taxon>
        <taxon>Stenosarchaea group</taxon>
        <taxon>Halobacteria</taxon>
        <taxon>Halobacteriales</taxon>
        <taxon>Natrialbaceae</taxon>
        <taxon>Halovivax</taxon>
    </lineage>
</organism>
<dbReference type="Gene3D" id="3.40.1170.60">
    <property type="match status" value="1"/>
</dbReference>
<dbReference type="GO" id="GO:0006281">
    <property type="term" value="P:DNA repair"/>
    <property type="evidence" value="ECO:0007669"/>
    <property type="project" value="UniProtKB-UniRule"/>
</dbReference>
<reference evidence="5 6" key="1">
    <citation type="journal article" date="2019" name="Int. J. Syst. Evol. Microbiol.">
        <title>The Global Catalogue of Microorganisms (GCM) 10K type strain sequencing project: providing services to taxonomists for standard genome sequencing and annotation.</title>
        <authorList>
            <consortium name="The Broad Institute Genomics Platform"/>
            <consortium name="The Broad Institute Genome Sequencing Center for Infectious Disease"/>
            <person name="Wu L."/>
            <person name="Ma J."/>
        </authorList>
    </citation>
    <scope>NUCLEOTIDE SEQUENCE [LARGE SCALE GENOMIC DNA]</scope>
    <source>
        <strain evidence="5 6">IBRC-M 10256</strain>
    </source>
</reference>
<feature type="active site" evidence="2">
    <location>
        <position position="138"/>
    </location>
</feature>
<keyword evidence="6" id="KW-1185">Reference proteome</keyword>
<comment type="caution">
    <text evidence="5">The sequence shown here is derived from an EMBL/GenBank/DDBJ whole genome shotgun (WGS) entry which is preliminary data.</text>
</comment>
<dbReference type="InterPro" id="IPR050116">
    <property type="entry name" value="DNA_polymerase-Y"/>
</dbReference>
<feature type="region of interest" description="Disordered" evidence="3">
    <location>
        <begin position="378"/>
        <end position="532"/>
    </location>
</feature>
<feature type="domain" description="UmuC" evidence="4">
    <location>
        <begin position="20"/>
        <end position="218"/>
    </location>
</feature>
<accession>A0ABD5NSD1</accession>
<comment type="subcellular location">
    <subcellularLocation>
        <location evidence="2">Cytoplasm</location>
    </subcellularLocation>
</comment>
<proteinExistence type="inferred from homology"/>
<dbReference type="Pfam" id="PF11798">
    <property type="entry name" value="IMS_HHH"/>
    <property type="match status" value="1"/>
</dbReference>
<sequence length="532" mass="56505">MADEARLPGVETESDEDPIVLHVDADCFYAACERLREPELRGEPVVVGMGYEPGDSVGAVATASYEAREFGVESAMAISQALENLPRRVDADSDSDLDVSETGVYRPVDMAYYESVSEDVRSILHESADVVREVSIDEAYLDVTERTDWSVAEGFARHVKERIAREVGVTVSIGVAPSMSAAKIASDFDKPDGLTVVEPDEVRSFLGPLDVDEIHGVGPVTARTLREMGLETAGDVADADPDALVEAFGERGRELYDYSRGADDRPVTPRGLPKSFSRESAFGSPVAAWERKRETLHTLAEAVADRATREGALYRTVGVKAVTPPYDVNTRERSLSGPVDDPGLVVEIATDLFREFDEDRVRKLGVKVANLEFDAANQSNLDGWGDATEPGNTNGAGSDGDGVDNPLDVSGGKPATDSSRTTPDPSPDDTGETSDAAGDTLPADQRTLDALVEGGTRSADRSPTSPSSRTAVVNAGDGSTDVVVPLSAFDGDGASVDAGPDRRDANRSAGTGPITSVRRHPDQTTLSEFVGN</sequence>
<dbReference type="SUPFAM" id="SSF56672">
    <property type="entry name" value="DNA/RNA polymerases"/>
    <property type="match status" value="1"/>
</dbReference>
<feature type="binding site" evidence="2">
    <location>
        <position position="137"/>
    </location>
    <ligand>
        <name>Mg(2+)</name>
        <dbReference type="ChEBI" id="CHEBI:18420"/>
    </ligand>
</feature>
<dbReference type="NCBIfam" id="NF002677">
    <property type="entry name" value="PRK02406.1"/>
    <property type="match status" value="1"/>
</dbReference>
<dbReference type="InterPro" id="IPR043502">
    <property type="entry name" value="DNA/RNA_pol_sf"/>
</dbReference>
<comment type="subunit">
    <text evidence="2">Monomer.</text>
</comment>
<dbReference type="PANTHER" id="PTHR11076:SF33">
    <property type="entry name" value="DNA POLYMERASE KAPPA"/>
    <property type="match status" value="1"/>
</dbReference>
<dbReference type="InterPro" id="IPR036775">
    <property type="entry name" value="DNA_pol_Y-fam_lit_finger_sf"/>
</dbReference>
<gene>
    <name evidence="5" type="primary">dinB</name>
    <name evidence="2" type="synonym">dbh</name>
    <name evidence="5" type="ORF">ACFOUR_16420</name>
</gene>
<evidence type="ECO:0000256" key="1">
    <source>
        <dbReference type="ARBA" id="ARBA00010945"/>
    </source>
</evidence>
<keyword evidence="2" id="KW-0234">DNA repair</keyword>
<evidence type="ECO:0000313" key="6">
    <source>
        <dbReference type="Proteomes" id="UP001595846"/>
    </source>
</evidence>
<dbReference type="EMBL" id="JBHSAQ010000014">
    <property type="protein sequence ID" value="MFC3959947.1"/>
    <property type="molecule type" value="Genomic_DNA"/>
</dbReference>
<dbReference type="InterPro" id="IPR022880">
    <property type="entry name" value="DNApol_IV"/>
</dbReference>
<dbReference type="Proteomes" id="UP001595846">
    <property type="component" value="Unassembled WGS sequence"/>
</dbReference>
<dbReference type="SUPFAM" id="SSF100879">
    <property type="entry name" value="Lesion bypass DNA polymerase (Y-family), little finger domain"/>
    <property type="match status" value="1"/>
</dbReference>
<evidence type="ECO:0000256" key="2">
    <source>
        <dbReference type="HAMAP-Rule" id="MF_01113"/>
    </source>
</evidence>
<comment type="catalytic activity">
    <reaction evidence="2">
        <text>DNA(n) + a 2'-deoxyribonucleoside 5'-triphosphate = DNA(n+1) + diphosphate</text>
        <dbReference type="Rhea" id="RHEA:22508"/>
        <dbReference type="Rhea" id="RHEA-COMP:17339"/>
        <dbReference type="Rhea" id="RHEA-COMP:17340"/>
        <dbReference type="ChEBI" id="CHEBI:33019"/>
        <dbReference type="ChEBI" id="CHEBI:61560"/>
        <dbReference type="ChEBI" id="CHEBI:173112"/>
        <dbReference type="EC" id="2.7.7.7"/>
    </reaction>
</comment>
<feature type="compositionally biased region" description="Polar residues" evidence="3">
    <location>
        <begin position="461"/>
        <end position="471"/>
    </location>
</feature>
<keyword evidence="2" id="KW-0460">Magnesium</keyword>
<feature type="compositionally biased region" description="Polar residues" evidence="3">
    <location>
        <begin position="523"/>
        <end position="532"/>
    </location>
</feature>
<keyword evidence="2 5" id="KW-0548">Nucleotidyltransferase</keyword>
<dbReference type="InterPro" id="IPR001126">
    <property type="entry name" value="UmuC"/>
</dbReference>
<dbReference type="PROSITE" id="PS50173">
    <property type="entry name" value="UMUC"/>
    <property type="match status" value="1"/>
</dbReference>
<dbReference type="Gene3D" id="3.30.70.270">
    <property type="match status" value="1"/>
</dbReference>
<dbReference type="HAMAP" id="MF_01113">
    <property type="entry name" value="DNApol_IV"/>
    <property type="match status" value="1"/>
</dbReference>
<evidence type="ECO:0000256" key="3">
    <source>
        <dbReference type="SAM" id="MobiDB-lite"/>
    </source>
</evidence>
<comment type="function">
    <text evidence="2">Poorly processive, error-prone DNA polymerase involved in untargeted mutagenesis. Copies undamaged DNA at stalled replication forks, which arise in vivo from mismatched or misaligned primer ends. These misaligned primers can be extended by PolIV. Exhibits no 3'-5' exonuclease (proofreading) activity. May be involved in translesional synthesis.</text>
</comment>
<feature type="binding site" evidence="2">
    <location>
        <position position="24"/>
    </location>
    <ligand>
        <name>Mg(2+)</name>
        <dbReference type="ChEBI" id="CHEBI:18420"/>
    </ligand>
</feature>
<keyword evidence="2" id="KW-0238">DNA-binding</keyword>
<dbReference type="GeneID" id="73904286"/>
<dbReference type="InterPro" id="IPR024728">
    <property type="entry name" value="PolY_HhH_motif"/>
</dbReference>
<keyword evidence="2" id="KW-0239">DNA-directed DNA polymerase</keyword>
<comment type="cofactor">
    <cofactor evidence="2">
        <name>Mg(2+)</name>
        <dbReference type="ChEBI" id="CHEBI:18420"/>
    </cofactor>
    <text evidence="2">Binds 2 magnesium ions per subunit.</text>
</comment>
<keyword evidence="2 5" id="KW-0808">Transferase</keyword>
<keyword evidence="2" id="KW-0479">Metal-binding</keyword>
<dbReference type="RefSeq" id="WP_256531538.1">
    <property type="nucleotide sequence ID" value="NZ_CP101824.1"/>
</dbReference>
<dbReference type="Pfam" id="PF11799">
    <property type="entry name" value="IMS_C"/>
    <property type="match status" value="1"/>
</dbReference>
<dbReference type="CDD" id="cd03586">
    <property type="entry name" value="PolY_Pol_IV_kappa"/>
    <property type="match status" value="1"/>
</dbReference>
<dbReference type="AlphaFoldDB" id="A0ABD5NSD1"/>
<dbReference type="GO" id="GO:0003677">
    <property type="term" value="F:DNA binding"/>
    <property type="evidence" value="ECO:0007669"/>
    <property type="project" value="UniProtKB-UniRule"/>
</dbReference>
<dbReference type="GO" id="GO:0006261">
    <property type="term" value="P:DNA-templated DNA replication"/>
    <property type="evidence" value="ECO:0007669"/>
    <property type="project" value="UniProtKB-UniRule"/>
</dbReference>
<name>A0ABD5NSD1_9EURY</name>
<dbReference type="GO" id="GO:0000287">
    <property type="term" value="F:magnesium ion binding"/>
    <property type="evidence" value="ECO:0007669"/>
    <property type="project" value="UniProtKB-UniRule"/>
</dbReference>
<dbReference type="GO" id="GO:0005737">
    <property type="term" value="C:cytoplasm"/>
    <property type="evidence" value="ECO:0007669"/>
    <property type="project" value="UniProtKB-SubCell"/>
</dbReference>
<dbReference type="GO" id="GO:0003887">
    <property type="term" value="F:DNA-directed DNA polymerase activity"/>
    <property type="evidence" value="ECO:0007669"/>
    <property type="project" value="UniProtKB-UniRule"/>
</dbReference>